<feature type="domain" description="GGDEF" evidence="3">
    <location>
        <begin position="463"/>
        <end position="594"/>
    </location>
</feature>
<dbReference type="PROSITE" id="PS50887">
    <property type="entry name" value="GGDEF"/>
    <property type="match status" value="1"/>
</dbReference>
<accession>A0A5C5Z819</accession>
<protein>
    <recommendedName>
        <fullName evidence="1">diguanylate cyclase</fullName>
        <ecNumber evidence="1">2.7.7.65</ecNumber>
    </recommendedName>
</protein>
<dbReference type="Pfam" id="PF00990">
    <property type="entry name" value="GGDEF"/>
    <property type="match status" value="1"/>
</dbReference>
<dbReference type="InterPro" id="IPR029787">
    <property type="entry name" value="Nucleotide_cyclase"/>
</dbReference>
<comment type="caution">
    <text evidence="5">The sequence shown here is derived from an EMBL/GenBank/DDBJ whole genome shotgun (WGS) entry which is preliminary data.</text>
</comment>
<reference evidence="5 6" key="1">
    <citation type="submission" date="2019-02" db="EMBL/GenBank/DDBJ databases">
        <title>Deep-cultivation of Planctomycetes and their phenomic and genomic characterization uncovers novel biology.</title>
        <authorList>
            <person name="Wiegand S."/>
            <person name="Jogler M."/>
            <person name="Boedeker C."/>
            <person name="Pinto D."/>
            <person name="Vollmers J."/>
            <person name="Rivas-Marin E."/>
            <person name="Kohn T."/>
            <person name="Peeters S.H."/>
            <person name="Heuer A."/>
            <person name="Rast P."/>
            <person name="Oberbeckmann S."/>
            <person name="Bunk B."/>
            <person name="Jeske O."/>
            <person name="Meyerdierks A."/>
            <person name="Storesund J.E."/>
            <person name="Kallscheuer N."/>
            <person name="Luecker S."/>
            <person name="Lage O.M."/>
            <person name="Pohl T."/>
            <person name="Merkel B.J."/>
            <person name="Hornburger P."/>
            <person name="Mueller R.-W."/>
            <person name="Bruemmer F."/>
            <person name="Labrenz M."/>
            <person name="Spormann A.M."/>
            <person name="Op Den Camp H."/>
            <person name="Overmann J."/>
            <person name="Amann R."/>
            <person name="Jetten M.S.M."/>
            <person name="Mascher T."/>
            <person name="Medema M.H."/>
            <person name="Devos D.P."/>
            <person name="Kaster A.-K."/>
            <person name="Ovreas L."/>
            <person name="Rohde M."/>
            <person name="Galperin M.Y."/>
            <person name="Jogler C."/>
        </authorList>
    </citation>
    <scope>NUCLEOTIDE SEQUENCE [LARGE SCALE GENOMIC DNA]</scope>
    <source>
        <strain evidence="5 6">CA13</strain>
    </source>
</reference>
<evidence type="ECO:0000256" key="1">
    <source>
        <dbReference type="ARBA" id="ARBA00012528"/>
    </source>
</evidence>
<evidence type="ECO:0000256" key="2">
    <source>
        <dbReference type="ARBA" id="ARBA00034247"/>
    </source>
</evidence>
<dbReference type="Proteomes" id="UP000315010">
    <property type="component" value="Unassembled WGS sequence"/>
</dbReference>
<evidence type="ECO:0000313" key="6">
    <source>
        <dbReference type="Proteomes" id="UP000315010"/>
    </source>
</evidence>
<dbReference type="InterPro" id="IPR043128">
    <property type="entry name" value="Rev_trsase/Diguanyl_cyclase"/>
</dbReference>
<dbReference type="Pfam" id="PF13487">
    <property type="entry name" value="HD_5"/>
    <property type="match status" value="1"/>
</dbReference>
<dbReference type="GO" id="GO:0005886">
    <property type="term" value="C:plasma membrane"/>
    <property type="evidence" value="ECO:0007669"/>
    <property type="project" value="TreeGrafter"/>
</dbReference>
<dbReference type="FunFam" id="3.30.70.270:FF:000001">
    <property type="entry name" value="Diguanylate cyclase domain protein"/>
    <property type="match status" value="1"/>
</dbReference>
<proteinExistence type="predicted"/>
<dbReference type="Gene3D" id="3.30.450.20">
    <property type="entry name" value="PAS domain"/>
    <property type="match status" value="1"/>
</dbReference>
<dbReference type="CDD" id="cd00077">
    <property type="entry name" value="HDc"/>
    <property type="match status" value="1"/>
</dbReference>
<keyword evidence="6" id="KW-1185">Reference proteome</keyword>
<dbReference type="NCBIfam" id="TIGR00229">
    <property type="entry name" value="sensory_box"/>
    <property type="match status" value="1"/>
</dbReference>
<organism evidence="5 6">
    <name type="scientific">Novipirellula herctigrandis</name>
    <dbReference type="NCBI Taxonomy" id="2527986"/>
    <lineage>
        <taxon>Bacteria</taxon>
        <taxon>Pseudomonadati</taxon>
        <taxon>Planctomycetota</taxon>
        <taxon>Planctomycetia</taxon>
        <taxon>Pirellulales</taxon>
        <taxon>Pirellulaceae</taxon>
        <taxon>Novipirellula</taxon>
    </lineage>
</organism>
<dbReference type="InterPro" id="IPR000014">
    <property type="entry name" value="PAS"/>
</dbReference>
<dbReference type="PROSITE" id="PS51832">
    <property type="entry name" value="HD_GYP"/>
    <property type="match status" value="1"/>
</dbReference>
<dbReference type="Pfam" id="PF13426">
    <property type="entry name" value="PAS_9"/>
    <property type="match status" value="1"/>
</dbReference>
<evidence type="ECO:0000313" key="5">
    <source>
        <dbReference type="EMBL" id="TWT83247.1"/>
    </source>
</evidence>
<dbReference type="SMART" id="SM00471">
    <property type="entry name" value="HDc"/>
    <property type="match status" value="1"/>
</dbReference>
<dbReference type="GO" id="GO:0043709">
    <property type="term" value="P:cell adhesion involved in single-species biofilm formation"/>
    <property type="evidence" value="ECO:0007669"/>
    <property type="project" value="TreeGrafter"/>
</dbReference>
<dbReference type="GO" id="GO:1902201">
    <property type="term" value="P:negative regulation of bacterial-type flagellum-dependent cell motility"/>
    <property type="evidence" value="ECO:0007669"/>
    <property type="project" value="TreeGrafter"/>
</dbReference>
<dbReference type="CDD" id="cd01949">
    <property type="entry name" value="GGDEF"/>
    <property type="match status" value="1"/>
</dbReference>
<evidence type="ECO:0000259" key="4">
    <source>
        <dbReference type="PROSITE" id="PS51832"/>
    </source>
</evidence>
<dbReference type="SUPFAM" id="SSF109604">
    <property type="entry name" value="HD-domain/PDEase-like"/>
    <property type="match status" value="1"/>
</dbReference>
<evidence type="ECO:0000259" key="3">
    <source>
        <dbReference type="PROSITE" id="PS50887"/>
    </source>
</evidence>
<dbReference type="RefSeq" id="WP_146400280.1">
    <property type="nucleotide sequence ID" value="NZ_SJPJ01000001.1"/>
</dbReference>
<dbReference type="OrthoDB" id="9759601at2"/>
<dbReference type="EMBL" id="SJPJ01000001">
    <property type="protein sequence ID" value="TWT83247.1"/>
    <property type="molecule type" value="Genomic_DNA"/>
</dbReference>
<keyword evidence="5" id="KW-0548">Nucleotidyltransferase</keyword>
<dbReference type="InterPro" id="IPR035965">
    <property type="entry name" value="PAS-like_dom_sf"/>
</dbReference>
<dbReference type="NCBIfam" id="TIGR00254">
    <property type="entry name" value="GGDEF"/>
    <property type="match status" value="1"/>
</dbReference>
<dbReference type="AlphaFoldDB" id="A0A5C5Z819"/>
<dbReference type="CDD" id="cd00130">
    <property type="entry name" value="PAS"/>
    <property type="match status" value="1"/>
</dbReference>
<dbReference type="InterPro" id="IPR037522">
    <property type="entry name" value="HD_GYP_dom"/>
</dbReference>
<dbReference type="SUPFAM" id="SSF55073">
    <property type="entry name" value="Nucleotide cyclase"/>
    <property type="match status" value="1"/>
</dbReference>
<dbReference type="PANTHER" id="PTHR45138">
    <property type="entry name" value="REGULATORY COMPONENTS OF SENSORY TRANSDUCTION SYSTEM"/>
    <property type="match status" value="1"/>
</dbReference>
<sequence>MTDSIATSAFTNPVAAPFLSALDAESATSVLPEKRNQLEMLLAGLQDAAPAAEENPAVNKVDLKFENRLAMVRLGIATSLFYSLRAKHVATAAHSLRVALSCSTWAHRLGLEDAQRDRIEVAALLHDLGKIGIPDRILRKPGKLTVEEQLTMDCCSRLGCEILHGCTDDSELLDTVLHANTWFESRRCEDGPQGDALPLGSRMLSIADAFDAMTTDHVYRNAMSRERAIQELSKGSGTQFDPELVIDFSRMVEDRPEVLQGIVADRWLKNLQGNSGASLWASTSNDFSEAISPSLRSEAFFLNQLVGKLKDGIAFTDNEGTITRWNDAMQRITSISADAIGGKVWSDETIRLRERDASRHENACVVSECLLNGTCISRPMLLERPGQRPIPVHVQVSPVTGDARTSFGVVVVIRDLSDQASLEEKVETLHEQTTRDSLTGIFNRAYFDSRLTAAAEKTSSGGATFSLIICDIDHFKRVNDVHGHPAGDQALIQFASTLENHSRDGDVVARYGGEEFLLICKDCDNATATKRAEVIRGALERTPLSSLGGAAVTASFGVTEYQAGDSAETILARADRALLKAKDNGRNRVIQLGAGNCPVQHSEPRKRSWFGLFESGDARQISEFDILTPVPVDLAIEKLRGFIADHDAKVIRVNENQVSLKVNAVCTTGGRRRIDHHITLDAQLTLSEQKKFDQAGTPNRKWQGTKVHAVVRPIRNRDRRSRALNPCITQLIASLKSYIMGEIIEDSI</sequence>
<dbReference type="EC" id="2.7.7.65" evidence="1"/>
<dbReference type="GO" id="GO:0052621">
    <property type="term" value="F:diguanylate cyclase activity"/>
    <property type="evidence" value="ECO:0007669"/>
    <property type="project" value="UniProtKB-EC"/>
</dbReference>
<comment type="catalytic activity">
    <reaction evidence="2">
        <text>2 GTP = 3',3'-c-di-GMP + 2 diphosphate</text>
        <dbReference type="Rhea" id="RHEA:24898"/>
        <dbReference type="ChEBI" id="CHEBI:33019"/>
        <dbReference type="ChEBI" id="CHEBI:37565"/>
        <dbReference type="ChEBI" id="CHEBI:58805"/>
        <dbReference type="EC" id="2.7.7.65"/>
    </reaction>
</comment>
<dbReference type="InterPro" id="IPR050469">
    <property type="entry name" value="Diguanylate_Cyclase"/>
</dbReference>
<dbReference type="PANTHER" id="PTHR45138:SF9">
    <property type="entry name" value="DIGUANYLATE CYCLASE DGCM-RELATED"/>
    <property type="match status" value="1"/>
</dbReference>
<dbReference type="Gene3D" id="1.10.3210.10">
    <property type="entry name" value="Hypothetical protein af1432"/>
    <property type="match status" value="1"/>
</dbReference>
<name>A0A5C5Z819_9BACT</name>
<dbReference type="InterPro" id="IPR003607">
    <property type="entry name" value="HD/PDEase_dom"/>
</dbReference>
<dbReference type="SMART" id="SM00267">
    <property type="entry name" value="GGDEF"/>
    <property type="match status" value="1"/>
</dbReference>
<dbReference type="Gene3D" id="3.30.70.270">
    <property type="match status" value="1"/>
</dbReference>
<dbReference type="SUPFAM" id="SSF55785">
    <property type="entry name" value="PYP-like sensor domain (PAS domain)"/>
    <property type="match status" value="1"/>
</dbReference>
<keyword evidence="5" id="KW-0808">Transferase</keyword>
<feature type="domain" description="HD-GYP" evidence="4">
    <location>
        <begin position="69"/>
        <end position="264"/>
    </location>
</feature>
<gene>
    <name evidence="5" type="primary">ydaM_1</name>
    <name evidence="5" type="ORF">CA13_47120</name>
</gene>
<dbReference type="InterPro" id="IPR000160">
    <property type="entry name" value="GGDEF_dom"/>
</dbReference>